<comment type="caution">
    <text evidence="2">The sequence shown here is derived from an EMBL/GenBank/DDBJ whole genome shotgun (WGS) entry which is preliminary data.</text>
</comment>
<sequence length="72" mass="7468">MAAPSCERGQWHSGTVVHGTADLRPIGDQSCDPQLTLETNADAESGYGDPGMTVNIQIASQGESFAAVLPIP</sequence>
<evidence type="ECO:0000313" key="2">
    <source>
        <dbReference type="EMBL" id="RXN18839.1"/>
    </source>
</evidence>
<name>A0A498MCK0_LABRO</name>
<dbReference type="EMBL" id="QBIY01013335">
    <property type="protein sequence ID" value="RXN07896.1"/>
    <property type="molecule type" value="Genomic_DNA"/>
</dbReference>
<evidence type="ECO:0000313" key="1">
    <source>
        <dbReference type="EMBL" id="RXN07896.1"/>
    </source>
</evidence>
<gene>
    <name evidence="2" type="ORF">ROHU_025979</name>
    <name evidence="1" type="ORF">ROHU_032096</name>
</gene>
<evidence type="ECO:0000313" key="3">
    <source>
        <dbReference type="Proteomes" id="UP000290572"/>
    </source>
</evidence>
<organism evidence="2 3">
    <name type="scientific">Labeo rohita</name>
    <name type="common">Indian major carp</name>
    <name type="synonym">Cyprinus rohita</name>
    <dbReference type="NCBI Taxonomy" id="84645"/>
    <lineage>
        <taxon>Eukaryota</taxon>
        <taxon>Metazoa</taxon>
        <taxon>Chordata</taxon>
        <taxon>Craniata</taxon>
        <taxon>Vertebrata</taxon>
        <taxon>Euteleostomi</taxon>
        <taxon>Actinopterygii</taxon>
        <taxon>Neopterygii</taxon>
        <taxon>Teleostei</taxon>
        <taxon>Ostariophysi</taxon>
        <taxon>Cypriniformes</taxon>
        <taxon>Cyprinidae</taxon>
        <taxon>Labeoninae</taxon>
        <taxon>Labeonini</taxon>
        <taxon>Labeo</taxon>
    </lineage>
</organism>
<keyword evidence="3" id="KW-1185">Reference proteome</keyword>
<dbReference type="EMBL" id="QBIY01012698">
    <property type="protein sequence ID" value="RXN18839.1"/>
    <property type="molecule type" value="Genomic_DNA"/>
</dbReference>
<proteinExistence type="predicted"/>
<protein>
    <submittedName>
        <fullName evidence="2">Uncharacterized protein</fullName>
    </submittedName>
</protein>
<dbReference type="AlphaFoldDB" id="A0A498MCK0"/>
<dbReference type="Proteomes" id="UP000290572">
    <property type="component" value="Unassembled WGS sequence"/>
</dbReference>
<accession>A0A498MCK0</accession>
<reference evidence="2 3" key="1">
    <citation type="submission" date="2018-03" db="EMBL/GenBank/DDBJ databases">
        <title>Draft genome sequence of Rohu Carp (Labeo rohita).</title>
        <authorList>
            <person name="Das P."/>
            <person name="Kushwaha B."/>
            <person name="Joshi C.G."/>
            <person name="Kumar D."/>
            <person name="Nagpure N.S."/>
            <person name="Sahoo L."/>
            <person name="Das S.P."/>
            <person name="Bit A."/>
            <person name="Patnaik S."/>
            <person name="Meher P.K."/>
            <person name="Jayasankar P."/>
            <person name="Koringa P.G."/>
            <person name="Patel N.V."/>
            <person name="Hinsu A.T."/>
            <person name="Kumar R."/>
            <person name="Pandey M."/>
            <person name="Agarwal S."/>
            <person name="Srivastava S."/>
            <person name="Singh M."/>
            <person name="Iquebal M.A."/>
            <person name="Jaiswal S."/>
            <person name="Angadi U.B."/>
            <person name="Kumar N."/>
            <person name="Raza M."/>
            <person name="Shah T.M."/>
            <person name="Rai A."/>
            <person name="Jena J.K."/>
        </authorList>
    </citation>
    <scope>NUCLEOTIDE SEQUENCE [LARGE SCALE GENOMIC DNA]</scope>
    <source>
        <strain evidence="2">DASCIFA01</strain>
        <tissue evidence="2">Testis</tissue>
    </source>
</reference>